<sequence>MKKGFFSQFTVISIIIAHIVQILYIPSALAKDTNEEAIHSISKASSAYLSHSIQQWFSQYGTAEIKTGYSFEYDNFETSSIDLLLPIYDEQNHTIFTQLGYRYEDSTDTLNFGVGYRLMLNESLLGANIFYDRDMRGNHDRFGIGAEYFRDFMRLTTNGYLRLSDWRDVDSTFRQFNNDAQLQARAANGFDMVFDAYHPDYPKVGMNLRYEQYFGESVSLFRNQSLQSDPYGVTLGVNYTPIPLMTWQIEHTEGKQGYSDTKGSLALTYRFGIPVSEQLDPNKVRQLRSFQAGKYDLVKRNPLVTLQYREKPNEINAGVNRPELVQAIDIDVIKDRALSNGIATNQVRVMLRDNDNVPLSDITVRLTHENQDILGVASSNDDGYAYFDISSTESGLFTVTAMVIGNDKITASTALTFVDESIISQAQLTLDVIKSQAVADGRDEVMLNAQLLDVNEEPISGIWLDLFDKSNNFLLSAQTHNDGTATFRLSSIEPGLVEVYAKVSGSLPALRSEHKTVFFKGDPASAALLYLNVLEDNAVANGIADNIVEAILLDERNQLMPYVEIVFKDELDEIYRIETNEDGRAQLRVTSIVAGPKTIWASVVQNPSIEASQVVIFRAVPNEIRLNVTAQPVLANGEDSHTLIAKVLDFNQDPIEGINVDFVDESGAILIDDNGDKLVGLTDESGEATQLLSSTKVKTITLKAIVDESNISSNLETISFIADNRLAIVAEATPLSSTLIADGIDKTDVKVVITDTFGNRIANLSNIIVTDDRGNDYSGNPFQTDLNGEFIIPIEPSFVVGALNLTVTLPNGAIGMAVIEFLQDYTNAYISLSADQIQILSNGVDTTLLRGKLLNQYGYPIANEPITLSDTRGWQSSITQTDEIGEFIATDYPPSSLSISPFVLVKMDRDEAVNEVIQISFNGDVNSAQIVNVQVDKSEMIANSEDTANITAKVVDKDNNPVVGQIVKFTGENEEPIGEAFSDSSGNAVAVFFASTGDLKVLRPLGTYLIEASMTNSSGNTSTGQAVVNLISSLLDIRIDRLSTLQAPIIGRPTWFEYRVTDRFGNPVFIDETLSYRIIKGHDNSSPDAVEGIDYAFVNHIPVNEQGIADLVVMFNQPGPYRITIQPPIGTTGTLDVIVLEQ</sequence>
<dbReference type="AlphaFoldDB" id="A0A1I0AY57"/>
<organism evidence="3 4">
    <name type="scientific">Thorsellia anophelis DSM 18579</name>
    <dbReference type="NCBI Taxonomy" id="1123402"/>
    <lineage>
        <taxon>Bacteria</taxon>
        <taxon>Pseudomonadati</taxon>
        <taxon>Pseudomonadota</taxon>
        <taxon>Gammaproteobacteria</taxon>
        <taxon>Enterobacterales</taxon>
        <taxon>Thorselliaceae</taxon>
        <taxon>Thorsellia</taxon>
    </lineage>
</organism>
<dbReference type="PANTHER" id="PTHR39576">
    <property type="entry name" value="ATTACHING AND EFFACING PROTEIN HOMOLOG-RELATED-RELATED"/>
    <property type="match status" value="1"/>
</dbReference>
<reference evidence="4" key="1">
    <citation type="submission" date="2016-10" db="EMBL/GenBank/DDBJ databases">
        <authorList>
            <person name="Varghese N."/>
            <person name="Submissions S."/>
        </authorList>
    </citation>
    <scope>NUCLEOTIDE SEQUENCE [LARGE SCALE GENOMIC DNA]</scope>
    <source>
        <strain evidence="4">DSM 18579</strain>
    </source>
</reference>
<comment type="similarity">
    <text evidence="1">Belongs to the intimin/invasin family.</text>
</comment>
<feature type="domain" description="Big-1" evidence="2">
    <location>
        <begin position="427"/>
        <end position="520"/>
    </location>
</feature>
<dbReference type="InterPro" id="IPR024519">
    <property type="entry name" value="IAT_beta"/>
</dbReference>
<dbReference type="InterPro" id="IPR003344">
    <property type="entry name" value="Big_1_dom"/>
</dbReference>
<gene>
    <name evidence="3" type="ORF">SAMN02583745_01088</name>
</gene>
<evidence type="ECO:0000313" key="4">
    <source>
        <dbReference type="Proteomes" id="UP000242642"/>
    </source>
</evidence>
<dbReference type="SUPFAM" id="SSF49373">
    <property type="entry name" value="Invasin/intimin cell-adhesion fragments"/>
    <property type="match status" value="7"/>
</dbReference>
<protein>
    <submittedName>
        <fullName evidence="3">Ig-like domain (Group 1)</fullName>
    </submittedName>
</protein>
<dbReference type="Pfam" id="PF11924">
    <property type="entry name" value="IAT_beta"/>
    <property type="match status" value="1"/>
</dbReference>
<dbReference type="GO" id="GO:0009279">
    <property type="term" value="C:cell outer membrane"/>
    <property type="evidence" value="ECO:0007669"/>
    <property type="project" value="TreeGrafter"/>
</dbReference>
<name>A0A1I0AY57_9GAMM</name>
<feature type="domain" description="Big-1" evidence="2">
    <location>
        <begin position="623"/>
        <end position="721"/>
    </location>
</feature>
<dbReference type="Gene3D" id="2.60.40.10">
    <property type="entry name" value="Immunoglobulins"/>
    <property type="match status" value="6"/>
</dbReference>
<dbReference type="Gene3D" id="2.40.160.160">
    <property type="entry name" value="Inverse autotransporter, beta-domain"/>
    <property type="match status" value="1"/>
</dbReference>
<dbReference type="STRING" id="1123402.SAMN02583745_01088"/>
<evidence type="ECO:0000313" key="3">
    <source>
        <dbReference type="EMBL" id="SES98565.1"/>
    </source>
</evidence>
<dbReference type="Pfam" id="PF02369">
    <property type="entry name" value="Big_1"/>
    <property type="match status" value="4"/>
</dbReference>
<dbReference type="InterPro" id="IPR013783">
    <property type="entry name" value="Ig-like_fold"/>
</dbReference>
<accession>A0A1I0AY57</accession>
<dbReference type="RefSeq" id="WP_177168589.1">
    <property type="nucleotide sequence ID" value="NZ_FOHV01000006.1"/>
</dbReference>
<feature type="domain" description="Big-1" evidence="2">
    <location>
        <begin position="327"/>
        <end position="418"/>
    </location>
</feature>
<proteinExistence type="inferred from homology"/>
<dbReference type="InterPro" id="IPR051715">
    <property type="entry name" value="Intimin-Invasin_domain"/>
</dbReference>
<evidence type="ECO:0000256" key="1">
    <source>
        <dbReference type="ARBA" id="ARBA00010116"/>
    </source>
</evidence>
<dbReference type="InterPro" id="IPR038177">
    <property type="entry name" value="IAT_beta_sf"/>
</dbReference>
<dbReference type="PROSITE" id="PS51127">
    <property type="entry name" value="BIG1"/>
    <property type="match status" value="3"/>
</dbReference>
<evidence type="ECO:0000259" key="2">
    <source>
        <dbReference type="PROSITE" id="PS51127"/>
    </source>
</evidence>
<dbReference type="EMBL" id="FOHV01000006">
    <property type="protein sequence ID" value="SES98565.1"/>
    <property type="molecule type" value="Genomic_DNA"/>
</dbReference>
<dbReference type="Proteomes" id="UP000242642">
    <property type="component" value="Unassembled WGS sequence"/>
</dbReference>
<dbReference type="SMART" id="SM00634">
    <property type="entry name" value="BID_1"/>
    <property type="match status" value="5"/>
</dbReference>
<dbReference type="InterPro" id="IPR008964">
    <property type="entry name" value="Invasin/intimin_cell_adhesion"/>
</dbReference>
<dbReference type="PANTHER" id="PTHR39576:SF2">
    <property type="entry name" value="ATTACHING AND EFFACING PROTEIN HOMOLOG-RELATED"/>
    <property type="match status" value="1"/>
</dbReference>
<keyword evidence="4" id="KW-1185">Reference proteome</keyword>